<dbReference type="GeneID" id="93091099"/>
<accession>A0A381DID9</accession>
<comment type="similarity">
    <text evidence="2 4">Belongs to the flagella basal body rod proteins family.</text>
</comment>
<evidence type="ECO:0000256" key="1">
    <source>
        <dbReference type="ARBA" id="ARBA00004117"/>
    </source>
</evidence>
<dbReference type="PANTHER" id="PTHR30435">
    <property type="entry name" value="FLAGELLAR PROTEIN"/>
    <property type="match status" value="1"/>
</dbReference>
<dbReference type="OrthoDB" id="9804559at2"/>
<dbReference type="InterPro" id="IPR037925">
    <property type="entry name" value="FlgE/F/G-like"/>
</dbReference>
<evidence type="ECO:0000256" key="4">
    <source>
        <dbReference type="RuleBase" id="RU362116"/>
    </source>
</evidence>
<comment type="subcellular location">
    <subcellularLocation>
        <location evidence="1 4">Bacterial flagellum basal body</location>
    </subcellularLocation>
</comment>
<feature type="domain" description="Flagellar basal body rod protein N-terminal" evidence="5">
    <location>
        <begin position="10"/>
        <end position="35"/>
    </location>
</feature>
<evidence type="ECO:0000259" key="5">
    <source>
        <dbReference type="Pfam" id="PF00460"/>
    </source>
</evidence>
<dbReference type="InterPro" id="IPR019776">
    <property type="entry name" value="Flagellar_basal_body_rod_CS"/>
</dbReference>
<keyword evidence="9" id="KW-1185">Reference proteome</keyword>
<keyword evidence="3 4" id="KW-0975">Bacterial flagellum</keyword>
<evidence type="ECO:0000313" key="9">
    <source>
        <dbReference type="Proteomes" id="UP000254920"/>
    </source>
</evidence>
<dbReference type="PROSITE" id="PS00588">
    <property type="entry name" value="FLAGELLA_BB_ROD"/>
    <property type="match status" value="1"/>
</dbReference>
<keyword evidence="8" id="KW-0969">Cilium</keyword>
<organism evidence="8 9">
    <name type="scientific">Campylobacter sputorum subsp. sputorum</name>
    <dbReference type="NCBI Taxonomy" id="32024"/>
    <lineage>
        <taxon>Bacteria</taxon>
        <taxon>Pseudomonadati</taxon>
        <taxon>Campylobacterota</taxon>
        <taxon>Epsilonproteobacteria</taxon>
        <taxon>Campylobacterales</taxon>
        <taxon>Campylobacteraceae</taxon>
        <taxon>Campylobacter</taxon>
    </lineage>
</organism>
<reference evidence="8 9" key="1">
    <citation type="submission" date="2018-06" db="EMBL/GenBank/DDBJ databases">
        <authorList>
            <consortium name="Pathogen Informatics"/>
            <person name="Doyle S."/>
        </authorList>
    </citation>
    <scope>NUCLEOTIDE SEQUENCE [LARGE SCALE GENOMIC DNA]</scope>
    <source>
        <strain evidence="8 9">NCTC12475</strain>
    </source>
</reference>
<dbReference type="STRING" id="32024.GCA_000788295_00996"/>
<dbReference type="EMBL" id="UFVD01000001">
    <property type="protein sequence ID" value="SUX10464.1"/>
    <property type="molecule type" value="Genomic_DNA"/>
</dbReference>
<gene>
    <name evidence="8" type="primary">flgG_2</name>
    <name evidence="8" type="ORF">NCTC12475_00661</name>
</gene>
<dbReference type="AlphaFoldDB" id="A0A381DID9"/>
<feature type="domain" description="Flagellar hook protein FlgE/F/G-like D1" evidence="7">
    <location>
        <begin position="107"/>
        <end position="170"/>
    </location>
</feature>
<evidence type="ECO:0000259" key="7">
    <source>
        <dbReference type="Pfam" id="PF22692"/>
    </source>
</evidence>
<evidence type="ECO:0000256" key="2">
    <source>
        <dbReference type="ARBA" id="ARBA00009677"/>
    </source>
</evidence>
<sequence length="268" mass="30136">MQNGYYQVTGAMVTQFNRLDVISNNLANTNTIGFKRDDVVIGDFERIFKETRDILPLDNHTKQAAKFLNRTIDRVPQVSEQYVDFSQGPLKHSSNPLDISMGRKDLFFLVETDNGVRLTKNGAFNIDNNGNLVTKEGYNVLPSTYFTANTNEIKILQNTEVTIDKNGNVYSGQNLISRLFVAQPREIRDLTKEGDNLYILDKLEDLSDVDNSGAVLQGYAQMSNINPVTEMVGLIQTNRLVDAYQKVMTSHMNDLNQDAIQKLASTKA</sequence>
<dbReference type="GO" id="GO:0071978">
    <property type="term" value="P:bacterial-type flagellum-dependent swarming motility"/>
    <property type="evidence" value="ECO:0007669"/>
    <property type="project" value="TreeGrafter"/>
</dbReference>
<dbReference type="SUPFAM" id="SSF117143">
    <property type="entry name" value="Flagellar hook protein flgE"/>
    <property type="match status" value="1"/>
</dbReference>
<keyword evidence="8" id="KW-0966">Cell projection</keyword>
<dbReference type="Pfam" id="PF22692">
    <property type="entry name" value="LlgE_F_G_D1"/>
    <property type="match status" value="1"/>
</dbReference>
<evidence type="ECO:0000313" key="8">
    <source>
        <dbReference type="EMBL" id="SUX10464.1"/>
    </source>
</evidence>
<proteinExistence type="inferred from homology"/>
<dbReference type="Pfam" id="PF00460">
    <property type="entry name" value="Flg_bb_rod"/>
    <property type="match status" value="1"/>
</dbReference>
<dbReference type="RefSeq" id="WP_089182868.1">
    <property type="nucleotide sequence ID" value="NZ_CP043427.1"/>
</dbReference>
<dbReference type="NCBIfam" id="TIGR03506">
    <property type="entry name" value="FlgEFG_subfam"/>
    <property type="match status" value="1"/>
</dbReference>
<dbReference type="Proteomes" id="UP000254920">
    <property type="component" value="Unassembled WGS sequence"/>
</dbReference>
<dbReference type="InterPro" id="IPR020013">
    <property type="entry name" value="Flagellar_FlgE/F/G"/>
</dbReference>
<dbReference type="Pfam" id="PF06429">
    <property type="entry name" value="Flg_bbr_C"/>
    <property type="match status" value="1"/>
</dbReference>
<dbReference type="PANTHER" id="PTHR30435:SF19">
    <property type="entry name" value="FLAGELLAR BASAL-BODY ROD PROTEIN FLGG"/>
    <property type="match status" value="1"/>
</dbReference>
<dbReference type="InterPro" id="IPR053967">
    <property type="entry name" value="LlgE_F_G-like_D1"/>
</dbReference>
<name>A0A381DID9_9BACT</name>
<keyword evidence="8" id="KW-0282">Flagellum</keyword>
<dbReference type="InterPro" id="IPR001444">
    <property type="entry name" value="Flag_bb_rod_N"/>
</dbReference>
<dbReference type="InterPro" id="IPR010930">
    <property type="entry name" value="Flg_bb/hook_C_dom"/>
</dbReference>
<dbReference type="GO" id="GO:0009425">
    <property type="term" value="C:bacterial-type flagellum basal body"/>
    <property type="evidence" value="ECO:0007669"/>
    <property type="project" value="UniProtKB-SubCell"/>
</dbReference>
<feature type="domain" description="Flagellar basal-body/hook protein C-terminal" evidence="6">
    <location>
        <begin position="217"/>
        <end position="250"/>
    </location>
</feature>
<evidence type="ECO:0000256" key="3">
    <source>
        <dbReference type="ARBA" id="ARBA00023143"/>
    </source>
</evidence>
<protein>
    <submittedName>
        <fullName evidence="8">Flagellar basal-body rod protein</fullName>
    </submittedName>
</protein>
<evidence type="ECO:0000259" key="6">
    <source>
        <dbReference type="Pfam" id="PF06429"/>
    </source>
</evidence>